<sequence>MTTLADKAILSGADNRPPMLEKYMYDSWKSIMELYMMNRQRGRMILESIENGPLIWPSIEENRVTRPKKYSELSVTKAIQADCDIKATNIILQGLPPKVYALVNNNKVTKELWERIQLLMQGTSLMKQERGYKLYDEFDKFAYKKGDTLRDFYLRFSLLLSDINIYNMKLENFQVNTKFLNTLPPEWSYMCDDPIDSINHIMSFLTAVVTSRYPTTNNQLRNSSNPRQQATINDGRVTLQLIQGRHTSFVAGTTRTYTLRASGRNSGKQRTIICYNCKMEGHISTIAEGQATQTVITHNAAYQADYLDAYDSDCDELNTAKVALMANLSHYGSNALAEVHNHDNVNNNMINQAVQAMSSSKQSNVVNHSETKITIDSNIIPYSPVNDTLTAELKRYKEQVKVLKEGQNVDLKSNDNVSDSSTSCQIDAFNKTLSEHLKEKESLMQTVTLLKNDFKKEESRNIDREIALEKKIKQLDNIVFKRDQSTQTVHMLMKPQFFYDHTTKQALGFQNPFYLKKAQQLEPKLYDGNVIKNTSAIVILDFEETLMLAEESRSKMLLKQKDPMMLEKKVNTTPVDYVVLNQLSQDFETRFVPQTKLSAEQAFWSQNSVNSPEPTLSSRPTKVEVPKELPKVSMVNTSLKKLKHHLAGFDVVVKERTTATAITEGSWGFEHTKACFRDEIIPFAVEQHRLESKTFEVKMNQVLNENERLLEQVISKDIVNIIVNSSVDNAYVLKSVSANKKEPNQSWGSIVFDVPSSSLDECTSSKLFSGIWTLKDLDTTNYPLSNFVIRIEVAFCQHTCFIRNLEGVNLLTGSRGNNLYTLSLGDMMVSSPICLLSNASKTKSWLWHRRLSHLNFGAINHLARHGLVRDLPKLKLEKDHLCSTCAMGKSKKKPHKPKSEDTNQEKLYLLHMDLYEPMRVTSVNGKKYTLFIVDDYSLFTWVICLRSKDEAPSEAVATACYTQNCSVVSLRHDKTPYELLHDKLPDLSFFHVFGALCYLTNDSENLGKLQPKADIGIFIGYAPTKKAFHIYNRRTRRIIETIHVDFNELTAMASEHSSSGPALHEITPATISSRLVPNPPPSTPFVPPSRTDWDLFFQPLFDELLTPPPSVDHPAPKVIAPIPKVVAPEPAALTGLPSSTTVDQDAPSPSNSQTTPKTQSPIILNDVEEDNHDLDVAHMNNDPFFGIPILENDSEASSSLDVIPTVVHTVTPNSEHIEAMQEELHEFERLEVWELVPRLDKVMVITLKWIYKVKLDEMGGFLKNKARLFARGYRQEKGIDFEESFAPVARLDAI</sequence>
<dbReference type="PANTHER" id="PTHR42648:SF11">
    <property type="entry name" value="TRANSPOSON TY4-P GAG-POL POLYPROTEIN"/>
    <property type="match status" value="1"/>
</dbReference>
<dbReference type="InterPro" id="IPR036397">
    <property type="entry name" value="RNaseH_sf"/>
</dbReference>
<keyword evidence="9" id="KW-0233">DNA recombination</keyword>
<reference evidence="15" key="1">
    <citation type="journal article" date="2022" name="Int. J. Mol. Sci.">
        <title>Draft Genome of Tanacetum Coccineum: Genomic Comparison of Closely Related Tanacetum-Family Plants.</title>
        <authorList>
            <person name="Yamashiro T."/>
            <person name="Shiraishi A."/>
            <person name="Nakayama K."/>
            <person name="Satake H."/>
        </authorList>
    </citation>
    <scope>NUCLEOTIDE SEQUENCE</scope>
</reference>
<keyword evidence="6" id="KW-0229">DNA integration</keyword>
<evidence type="ECO:0000259" key="14">
    <source>
        <dbReference type="Pfam" id="PF25597"/>
    </source>
</evidence>
<dbReference type="InterPro" id="IPR025724">
    <property type="entry name" value="GAG-pre-integrase_dom"/>
</dbReference>
<keyword evidence="8" id="KW-0808">Transferase</keyword>
<evidence type="ECO:0000256" key="5">
    <source>
        <dbReference type="ARBA" id="ARBA00022842"/>
    </source>
</evidence>
<keyword evidence="8" id="KW-0548">Nucleotidyltransferase</keyword>
<dbReference type="InterPro" id="IPR013103">
    <property type="entry name" value="RVT_2"/>
</dbReference>
<comment type="caution">
    <text evidence="15">The sequence shown here is derived from an EMBL/GenBank/DDBJ whole genome shotgun (WGS) entry which is preliminary data.</text>
</comment>
<evidence type="ECO:0000256" key="9">
    <source>
        <dbReference type="ARBA" id="ARBA00023172"/>
    </source>
</evidence>
<keyword evidence="2" id="KW-0479">Metal-binding</keyword>
<dbReference type="Pfam" id="PF25597">
    <property type="entry name" value="SH3_retrovirus"/>
    <property type="match status" value="1"/>
</dbReference>
<evidence type="ECO:0000256" key="6">
    <source>
        <dbReference type="ARBA" id="ARBA00022908"/>
    </source>
</evidence>
<dbReference type="EMBL" id="BQNB010014052">
    <property type="protein sequence ID" value="GJT23398.1"/>
    <property type="molecule type" value="Genomic_DNA"/>
</dbReference>
<evidence type="ECO:0000256" key="11">
    <source>
        <dbReference type="SAM" id="MobiDB-lite"/>
    </source>
</evidence>
<evidence type="ECO:0000256" key="1">
    <source>
        <dbReference type="ARBA" id="ARBA00022722"/>
    </source>
</evidence>
<keyword evidence="10" id="KW-0511">Multifunctional enzyme</keyword>
<feature type="domain" description="Reverse transcriptase Ty1/copia-type" evidence="12">
    <location>
        <begin position="1231"/>
        <end position="1294"/>
    </location>
</feature>
<dbReference type="Pfam" id="PF13976">
    <property type="entry name" value="gag_pre-integrs"/>
    <property type="match status" value="1"/>
</dbReference>
<protein>
    <submittedName>
        <fullName evidence="15">Retrovirus-related pol polyprotein from transposon TNT 1-94</fullName>
    </submittedName>
</protein>
<dbReference type="Gene3D" id="3.30.420.10">
    <property type="entry name" value="Ribonuclease H-like superfamily/Ribonuclease H"/>
    <property type="match status" value="1"/>
</dbReference>
<evidence type="ECO:0000256" key="3">
    <source>
        <dbReference type="ARBA" id="ARBA00022759"/>
    </source>
</evidence>
<feature type="compositionally biased region" description="Polar residues" evidence="11">
    <location>
        <begin position="1136"/>
        <end position="1160"/>
    </location>
</feature>
<evidence type="ECO:0000256" key="7">
    <source>
        <dbReference type="ARBA" id="ARBA00022918"/>
    </source>
</evidence>
<dbReference type="InterPro" id="IPR057670">
    <property type="entry name" value="SH3_retrovirus"/>
</dbReference>
<feature type="region of interest" description="Disordered" evidence="11">
    <location>
        <begin position="1132"/>
        <end position="1160"/>
    </location>
</feature>
<keyword evidence="4" id="KW-0378">Hydrolase</keyword>
<keyword evidence="7" id="KW-0695">RNA-directed DNA polymerase</keyword>
<evidence type="ECO:0000256" key="2">
    <source>
        <dbReference type="ARBA" id="ARBA00022723"/>
    </source>
</evidence>
<gene>
    <name evidence="15" type="ORF">Tco_0893335</name>
</gene>
<evidence type="ECO:0000256" key="10">
    <source>
        <dbReference type="ARBA" id="ARBA00023268"/>
    </source>
</evidence>
<keyword evidence="5" id="KW-0460">Magnesium</keyword>
<evidence type="ECO:0000256" key="8">
    <source>
        <dbReference type="ARBA" id="ARBA00022932"/>
    </source>
</evidence>
<feature type="domain" description="Retroviral polymerase SH3-like" evidence="14">
    <location>
        <begin position="996"/>
        <end position="1051"/>
    </location>
</feature>
<evidence type="ECO:0000259" key="12">
    <source>
        <dbReference type="Pfam" id="PF07727"/>
    </source>
</evidence>
<dbReference type="InterPro" id="IPR012337">
    <property type="entry name" value="RNaseH-like_sf"/>
</dbReference>
<proteinExistence type="predicted"/>
<organism evidence="15 16">
    <name type="scientific">Tanacetum coccineum</name>
    <dbReference type="NCBI Taxonomy" id="301880"/>
    <lineage>
        <taxon>Eukaryota</taxon>
        <taxon>Viridiplantae</taxon>
        <taxon>Streptophyta</taxon>
        <taxon>Embryophyta</taxon>
        <taxon>Tracheophyta</taxon>
        <taxon>Spermatophyta</taxon>
        <taxon>Magnoliopsida</taxon>
        <taxon>eudicotyledons</taxon>
        <taxon>Gunneridae</taxon>
        <taxon>Pentapetalae</taxon>
        <taxon>asterids</taxon>
        <taxon>campanulids</taxon>
        <taxon>Asterales</taxon>
        <taxon>Asteraceae</taxon>
        <taxon>Asteroideae</taxon>
        <taxon>Anthemideae</taxon>
        <taxon>Anthemidinae</taxon>
        <taxon>Tanacetum</taxon>
    </lineage>
</organism>
<evidence type="ECO:0000313" key="15">
    <source>
        <dbReference type="EMBL" id="GJT23398.1"/>
    </source>
</evidence>
<dbReference type="InterPro" id="IPR039537">
    <property type="entry name" value="Retrotran_Ty1/copia-like"/>
</dbReference>
<evidence type="ECO:0000256" key="4">
    <source>
        <dbReference type="ARBA" id="ARBA00022801"/>
    </source>
</evidence>
<reference evidence="15" key="2">
    <citation type="submission" date="2022-01" db="EMBL/GenBank/DDBJ databases">
        <authorList>
            <person name="Yamashiro T."/>
            <person name="Shiraishi A."/>
            <person name="Satake H."/>
            <person name="Nakayama K."/>
        </authorList>
    </citation>
    <scope>NUCLEOTIDE SEQUENCE</scope>
</reference>
<keyword evidence="8" id="KW-0239">DNA-directed DNA polymerase</keyword>
<evidence type="ECO:0000259" key="13">
    <source>
        <dbReference type="Pfam" id="PF13976"/>
    </source>
</evidence>
<evidence type="ECO:0000313" key="16">
    <source>
        <dbReference type="Proteomes" id="UP001151760"/>
    </source>
</evidence>
<dbReference type="Pfam" id="PF07727">
    <property type="entry name" value="RVT_2"/>
    <property type="match status" value="1"/>
</dbReference>
<dbReference type="Proteomes" id="UP001151760">
    <property type="component" value="Unassembled WGS sequence"/>
</dbReference>
<accession>A0ABQ5CBM0</accession>
<feature type="domain" description="GAG-pre-integrase" evidence="13">
    <location>
        <begin position="818"/>
        <end position="890"/>
    </location>
</feature>
<keyword evidence="16" id="KW-1185">Reference proteome</keyword>
<dbReference type="Pfam" id="PF14223">
    <property type="entry name" value="Retrotran_gag_2"/>
    <property type="match status" value="1"/>
</dbReference>
<keyword evidence="3" id="KW-0255">Endonuclease</keyword>
<name>A0ABQ5CBM0_9ASTR</name>
<dbReference type="SUPFAM" id="SSF53098">
    <property type="entry name" value="Ribonuclease H-like"/>
    <property type="match status" value="1"/>
</dbReference>
<keyword evidence="1" id="KW-0540">Nuclease</keyword>
<dbReference type="PANTHER" id="PTHR42648">
    <property type="entry name" value="TRANSPOSASE, PUTATIVE-RELATED"/>
    <property type="match status" value="1"/>
</dbReference>